<proteinExistence type="predicted"/>
<dbReference type="EMBL" id="JBHFEH010000007">
    <property type="protein sequence ID" value="KAL2056636.1"/>
    <property type="molecule type" value="Genomic_DNA"/>
</dbReference>
<feature type="region of interest" description="Disordered" evidence="1">
    <location>
        <begin position="1"/>
        <end position="71"/>
    </location>
</feature>
<evidence type="ECO:0000256" key="1">
    <source>
        <dbReference type="SAM" id="MobiDB-lite"/>
    </source>
</evidence>
<sequence length="92" mass="10044">MRTMKIAQIATTRAPPSYGAQNTTAPAHQPGFPPQQQQQQPPAYPSNAQNTYLPPGAAPPNGLDPKTRRSRDVCLITRRCHDRNLLDGSLVV</sequence>
<evidence type="ECO:0000313" key="3">
    <source>
        <dbReference type="Proteomes" id="UP001590951"/>
    </source>
</evidence>
<gene>
    <name evidence="2" type="ORF">ABVK25_003030</name>
</gene>
<protein>
    <submittedName>
        <fullName evidence="2">Uncharacterized protein</fullName>
    </submittedName>
</protein>
<name>A0ABR4BFN9_9LECA</name>
<comment type="caution">
    <text evidence="2">The sequence shown here is derived from an EMBL/GenBank/DDBJ whole genome shotgun (WGS) entry which is preliminary data.</text>
</comment>
<evidence type="ECO:0000313" key="2">
    <source>
        <dbReference type="EMBL" id="KAL2056636.1"/>
    </source>
</evidence>
<keyword evidence="3" id="KW-1185">Reference proteome</keyword>
<accession>A0ABR4BFN9</accession>
<organism evidence="2 3">
    <name type="scientific">Lepraria finkii</name>
    <dbReference type="NCBI Taxonomy" id="1340010"/>
    <lineage>
        <taxon>Eukaryota</taxon>
        <taxon>Fungi</taxon>
        <taxon>Dikarya</taxon>
        <taxon>Ascomycota</taxon>
        <taxon>Pezizomycotina</taxon>
        <taxon>Lecanoromycetes</taxon>
        <taxon>OSLEUM clade</taxon>
        <taxon>Lecanoromycetidae</taxon>
        <taxon>Lecanorales</taxon>
        <taxon>Lecanorineae</taxon>
        <taxon>Stereocaulaceae</taxon>
        <taxon>Lepraria</taxon>
    </lineage>
</organism>
<dbReference type="Proteomes" id="UP001590951">
    <property type="component" value="Unassembled WGS sequence"/>
</dbReference>
<reference evidence="2 3" key="1">
    <citation type="submission" date="2024-09" db="EMBL/GenBank/DDBJ databases">
        <title>Rethinking Asexuality: The Enigmatic Case of Functional Sexual Genes in Lepraria (Stereocaulaceae).</title>
        <authorList>
            <person name="Doellman M."/>
            <person name="Sun Y."/>
            <person name="Barcenas-Pena A."/>
            <person name="Lumbsch H.T."/>
            <person name="Grewe F."/>
        </authorList>
    </citation>
    <scope>NUCLEOTIDE SEQUENCE [LARGE SCALE GENOMIC DNA]</scope>
    <source>
        <strain evidence="2 3">Grewe 0041</strain>
    </source>
</reference>
<feature type="compositionally biased region" description="Low complexity" evidence="1">
    <location>
        <begin position="25"/>
        <end position="49"/>
    </location>
</feature>